<dbReference type="InterPro" id="IPR001086">
    <property type="entry name" value="Preph_deHydtase"/>
</dbReference>
<dbReference type="InterPro" id="IPR002912">
    <property type="entry name" value="ACT_dom"/>
</dbReference>
<dbReference type="EC" id="4.2.1.91" evidence="3"/>
<sequence length="368" mass="40814">MALRASNPLVPKISRSGYSGEVKPARISIRASDNGLKEKKRSFSGFSPSKEDFFRLDLDLTVRDLERLFQQKSGAGNDFSGRPVRVAYQGVRGSYCQEAAMKSYTFCNALPCNQMEEAFKALEEKTADRAIIPVENSIDGQIGRNFDLLVRHNASIVGESIFPVNHCLLAIKGCEKTSIKRIVSHPQAISHCKTRLEALGLEIEEVSNSAEAAKILSENSITDTAVIGSQIAAKEFGLQILEQNLQERNGNFNRFFHLALSPATFPTSSSGNSSCKTTIAFSLENGVSDLARALLIFETRDIPVTRVDHRPNRSRPIRVVKNEEHRVGYFDYVFLLDIEGHESDPKVEKALQNLNEVSGFLRVLGSYT</sequence>
<organism evidence="10 11">
    <name type="scientific">Amborella trichopoda</name>
    <dbReference type="NCBI Taxonomy" id="13333"/>
    <lineage>
        <taxon>Eukaryota</taxon>
        <taxon>Viridiplantae</taxon>
        <taxon>Streptophyta</taxon>
        <taxon>Embryophyta</taxon>
        <taxon>Tracheophyta</taxon>
        <taxon>Spermatophyta</taxon>
        <taxon>Magnoliopsida</taxon>
        <taxon>Amborellales</taxon>
        <taxon>Amborellaceae</taxon>
        <taxon>Amborella</taxon>
    </lineage>
</organism>
<dbReference type="CDD" id="cd04905">
    <property type="entry name" value="ACT_CM-PDT"/>
    <property type="match status" value="1"/>
</dbReference>
<dbReference type="AlphaFoldDB" id="W1P8B2"/>
<dbReference type="EMBL" id="KI394358">
    <property type="protein sequence ID" value="ERN03215.1"/>
    <property type="molecule type" value="Genomic_DNA"/>
</dbReference>
<evidence type="ECO:0000256" key="5">
    <source>
        <dbReference type="ARBA" id="ARBA00023141"/>
    </source>
</evidence>
<keyword evidence="7" id="KW-0456">Lyase</keyword>
<dbReference type="SUPFAM" id="SSF53850">
    <property type="entry name" value="Periplasmic binding protein-like II"/>
    <property type="match status" value="1"/>
</dbReference>
<dbReference type="OMA" id="LFRALWH"/>
<protein>
    <recommendedName>
        <fullName evidence="3">arogenate dehydratase</fullName>
        <ecNumber evidence="3">4.2.1.91</ecNumber>
    </recommendedName>
</protein>
<name>W1P8B2_AMBTC</name>
<dbReference type="KEGG" id="atr:18431352"/>
<dbReference type="GO" id="GO:0005737">
    <property type="term" value="C:cytoplasm"/>
    <property type="evidence" value="ECO:0000318"/>
    <property type="project" value="GO_Central"/>
</dbReference>
<dbReference type="GO" id="GO:0009570">
    <property type="term" value="C:chloroplast stroma"/>
    <property type="evidence" value="ECO:0007669"/>
    <property type="project" value="UniProtKB-SubCell"/>
</dbReference>
<evidence type="ECO:0000313" key="10">
    <source>
        <dbReference type="EMBL" id="ERN03215.1"/>
    </source>
</evidence>
<keyword evidence="4" id="KW-0028">Amino-acid biosynthesis</keyword>
<reference evidence="11" key="1">
    <citation type="journal article" date="2013" name="Science">
        <title>The Amborella genome and the evolution of flowering plants.</title>
        <authorList>
            <consortium name="Amborella Genome Project"/>
        </authorList>
    </citation>
    <scope>NUCLEOTIDE SEQUENCE [LARGE SCALE GENOMIC DNA]</scope>
</reference>
<evidence type="ECO:0000259" key="9">
    <source>
        <dbReference type="PROSITE" id="PS51671"/>
    </source>
</evidence>
<dbReference type="Proteomes" id="UP000017836">
    <property type="component" value="Unassembled WGS sequence"/>
</dbReference>
<dbReference type="PROSITE" id="PS51171">
    <property type="entry name" value="PREPHENATE_DEHYDR_3"/>
    <property type="match status" value="1"/>
</dbReference>
<evidence type="ECO:0000256" key="7">
    <source>
        <dbReference type="ARBA" id="ARBA00023239"/>
    </source>
</evidence>
<dbReference type="GO" id="GO:0004664">
    <property type="term" value="F:prephenate dehydratase activity"/>
    <property type="evidence" value="ECO:0000318"/>
    <property type="project" value="GO_Central"/>
</dbReference>
<dbReference type="Gene3D" id="3.30.70.260">
    <property type="match status" value="1"/>
</dbReference>
<proteinExistence type="predicted"/>
<dbReference type="eggNOG" id="KOG2797">
    <property type="taxonomic scope" value="Eukaryota"/>
</dbReference>
<dbReference type="PANTHER" id="PTHR21022">
    <property type="entry name" value="PREPHENATE DEHYDRATASE P PROTEIN"/>
    <property type="match status" value="1"/>
</dbReference>
<evidence type="ECO:0000256" key="2">
    <source>
        <dbReference type="ARBA" id="ARBA00004929"/>
    </source>
</evidence>
<evidence type="ECO:0000256" key="3">
    <source>
        <dbReference type="ARBA" id="ARBA00013259"/>
    </source>
</evidence>
<dbReference type="SUPFAM" id="SSF55021">
    <property type="entry name" value="ACT-like"/>
    <property type="match status" value="1"/>
</dbReference>
<dbReference type="Pfam" id="PF00800">
    <property type="entry name" value="PDT"/>
    <property type="match status" value="1"/>
</dbReference>
<accession>W1P8B2</accession>
<comment type="pathway">
    <text evidence="2">Amino-acid biosynthesis; L-phenylalanine biosynthesis; L-phenylalanine from L-arogenate: step 1/1.</text>
</comment>
<keyword evidence="11" id="KW-1185">Reference proteome</keyword>
<dbReference type="STRING" id="13333.W1P8B2"/>
<dbReference type="HOGENOM" id="CLU_035008_4_2_1"/>
<dbReference type="GO" id="GO:0009094">
    <property type="term" value="P:L-phenylalanine biosynthetic process"/>
    <property type="evidence" value="ECO:0000318"/>
    <property type="project" value="GO_Central"/>
</dbReference>
<evidence type="ECO:0000313" key="11">
    <source>
        <dbReference type="Proteomes" id="UP000017836"/>
    </source>
</evidence>
<evidence type="ECO:0000259" key="8">
    <source>
        <dbReference type="PROSITE" id="PS51171"/>
    </source>
</evidence>
<dbReference type="CDD" id="cd13631">
    <property type="entry name" value="PBP2_Ct-PDT_like"/>
    <property type="match status" value="1"/>
</dbReference>
<evidence type="ECO:0000256" key="4">
    <source>
        <dbReference type="ARBA" id="ARBA00022605"/>
    </source>
</evidence>
<dbReference type="PROSITE" id="PS51671">
    <property type="entry name" value="ACT"/>
    <property type="match status" value="1"/>
</dbReference>
<feature type="domain" description="ACT" evidence="9">
    <location>
        <begin position="278"/>
        <end position="368"/>
    </location>
</feature>
<dbReference type="PANTHER" id="PTHR21022:SF26">
    <property type="entry name" value="AROGENATE DEHYDRATASE_PREPHENATE DEHYDRATASE 2, CHLOROPLASTIC-LIKE"/>
    <property type="match status" value="1"/>
</dbReference>
<gene>
    <name evidence="10" type="ORF">AMTR_s00003p00164060</name>
</gene>
<evidence type="ECO:0000256" key="6">
    <source>
        <dbReference type="ARBA" id="ARBA00023222"/>
    </source>
</evidence>
<dbReference type="GO" id="GO:0009507">
    <property type="term" value="C:chloroplast"/>
    <property type="evidence" value="ECO:0000318"/>
    <property type="project" value="GO_Central"/>
</dbReference>
<dbReference type="Gene3D" id="3.40.190.10">
    <property type="entry name" value="Periplasmic binding protein-like II"/>
    <property type="match status" value="2"/>
</dbReference>
<keyword evidence="5" id="KW-0057">Aromatic amino acid biosynthesis</keyword>
<dbReference type="Gramene" id="ERN03215">
    <property type="protein sequence ID" value="ERN03215"/>
    <property type="gene ID" value="AMTR_s00003p00164060"/>
</dbReference>
<dbReference type="UniPathway" id="UPA00121">
    <property type="reaction ID" value="UER00344"/>
</dbReference>
<feature type="domain" description="Prephenate dehydratase" evidence="8">
    <location>
        <begin position="85"/>
        <end position="260"/>
    </location>
</feature>
<dbReference type="OrthoDB" id="983542at2759"/>
<comment type="subcellular location">
    <subcellularLocation>
        <location evidence="1">Plastid</location>
        <location evidence="1">Chloroplast stroma</location>
    </subcellularLocation>
</comment>
<keyword evidence="6" id="KW-0584">Phenylalanine biosynthesis</keyword>
<evidence type="ECO:0000256" key="1">
    <source>
        <dbReference type="ARBA" id="ARBA00004470"/>
    </source>
</evidence>
<dbReference type="GO" id="GO:0047769">
    <property type="term" value="F:arogenate dehydratase activity"/>
    <property type="evidence" value="ECO:0000318"/>
    <property type="project" value="GO_Central"/>
</dbReference>
<dbReference type="InterPro" id="IPR045865">
    <property type="entry name" value="ACT-like_dom_sf"/>
</dbReference>